<dbReference type="InterPro" id="IPR017853">
    <property type="entry name" value="GH"/>
</dbReference>
<evidence type="ECO:0000256" key="5">
    <source>
        <dbReference type="ARBA" id="ARBA00022729"/>
    </source>
</evidence>
<evidence type="ECO:0000256" key="2">
    <source>
        <dbReference type="ARBA" id="ARBA00004613"/>
    </source>
</evidence>
<keyword evidence="5 8" id="KW-0732">Signal</keyword>
<dbReference type="GO" id="GO:0008061">
    <property type="term" value="F:chitin binding"/>
    <property type="evidence" value="ECO:0007669"/>
    <property type="project" value="InterPro"/>
</dbReference>
<dbReference type="InterPro" id="IPR029070">
    <property type="entry name" value="Chitinase_insertion_sf"/>
</dbReference>
<evidence type="ECO:0000313" key="11">
    <source>
        <dbReference type="Proteomes" id="UP001168821"/>
    </source>
</evidence>
<evidence type="ECO:0000256" key="6">
    <source>
        <dbReference type="ARBA" id="ARBA00023228"/>
    </source>
</evidence>
<dbReference type="SUPFAM" id="SSF51445">
    <property type="entry name" value="(Trans)glycosidases"/>
    <property type="match status" value="1"/>
</dbReference>
<dbReference type="PANTHER" id="PTHR46066">
    <property type="entry name" value="CHITINASE DOMAIN-CONTAINING PROTEIN 1 FAMILY MEMBER"/>
    <property type="match status" value="1"/>
</dbReference>
<comment type="caution">
    <text evidence="10">The sequence shown here is derived from an EMBL/GenBank/DDBJ whole genome shotgun (WGS) entry which is preliminary data.</text>
</comment>
<dbReference type="Gene3D" id="3.10.50.10">
    <property type="match status" value="1"/>
</dbReference>
<dbReference type="GO" id="GO:0005975">
    <property type="term" value="P:carbohydrate metabolic process"/>
    <property type="evidence" value="ECO:0007669"/>
    <property type="project" value="InterPro"/>
</dbReference>
<comment type="similarity">
    <text evidence="3">Belongs to the glycosyl hydrolase 18 family.</text>
</comment>
<dbReference type="GO" id="GO:0005764">
    <property type="term" value="C:lysosome"/>
    <property type="evidence" value="ECO:0007669"/>
    <property type="project" value="UniProtKB-SubCell"/>
</dbReference>
<keyword evidence="11" id="KW-1185">Reference proteome</keyword>
<dbReference type="EMBL" id="JALNTZ010000004">
    <property type="protein sequence ID" value="KAJ3653506.1"/>
    <property type="molecule type" value="Genomic_DNA"/>
</dbReference>
<feature type="signal peptide" evidence="8">
    <location>
        <begin position="1"/>
        <end position="20"/>
    </location>
</feature>
<dbReference type="Pfam" id="PF00704">
    <property type="entry name" value="Glyco_hydro_18"/>
    <property type="match status" value="1"/>
</dbReference>
<evidence type="ECO:0000256" key="7">
    <source>
        <dbReference type="ARBA" id="ARBA00040976"/>
    </source>
</evidence>
<comment type="subcellular location">
    <subcellularLocation>
        <location evidence="1">Lysosome</location>
    </subcellularLocation>
    <subcellularLocation>
        <location evidence="2">Secreted</location>
    </subcellularLocation>
</comment>
<dbReference type="FunFam" id="3.10.50.10:FF:000002">
    <property type="entry name" value="Chitinase domain-containing protein 1"/>
    <property type="match status" value="1"/>
</dbReference>
<evidence type="ECO:0000256" key="3">
    <source>
        <dbReference type="ARBA" id="ARBA00009336"/>
    </source>
</evidence>
<dbReference type="CDD" id="cd02876">
    <property type="entry name" value="GH18_SI-CLP"/>
    <property type="match status" value="1"/>
</dbReference>
<evidence type="ECO:0000313" key="10">
    <source>
        <dbReference type="EMBL" id="KAJ3653506.1"/>
    </source>
</evidence>
<accession>A0AA38IE40</accession>
<dbReference type="Proteomes" id="UP001168821">
    <property type="component" value="Unassembled WGS sequence"/>
</dbReference>
<dbReference type="InterPro" id="IPR001223">
    <property type="entry name" value="Glyco_hydro18_cat"/>
</dbReference>
<dbReference type="AlphaFoldDB" id="A0AA38IE40"/>
<dbReference type="InterPro" id="IPR011583">
    <property type="entry name" value="Chitinase_II/V-like_cat"/>
</dbReference>
<keyword evidence="4" id="KW-0964">Secreted</keyword>
<proteinExistence type="inferred from homology"/>
<dbReference type="Gene3D" id="3.20.20.80">
    <property type="entry name" value="Glycosidases"/>
    <property type="match status" value="1"/>
</dbReference>
<dbReference type="PANTHER" id="PTHR46066:SF2">
    <property type="entry name" value="CHITINASE DOMAIN-CONTAINING PROTEIN 1"/>
    <property type="match status" value="1"/>
</dbReference>
<dbReference type="GO" id="GO:0005576">
    <property type="term" value="C:extracellular region"/>
    <property type="evidence" value="ECO:0007669"/>
    <property type="project" value="UniProtKB-SubCell"/>
</dbReference>
<name>A0AA38IE40_9CUCU</name>
<reference evidence="10" key="1">
    <citation type="journal article" date="2023" name="G3 (Bethesda)">
        <title>Whole genome assemblies of Zophobas morio and Tenebrio molitor.</title>
        <authorList>
            <person name="Kaur S."/>
            <person name="Stinson S.A."/>
            <person name="diCenzo G.C."/>
        </authorList>
    </citation>
    <scope>NUCLEOTIDE SEQUENCE</scope>
    <source>
        <strain evidence="10">QUZm001</strain>
    </source>
</reference>
<protein>
    <recommendedName>
        <fullName evidence="7">Chitinase domain-containing protein 1</fullName>
    </recommendedName>
</protein>
<gene>
    <name evidence="10" type="ORF">Zmor_012755</name>
</gene>
<evidence type="ECO:0000256" key="4">
    <source>
        <dbReference type="ARBA" id="ARBA00022525"/>
    </source>
</evidence>
<keyword evidence="6" id="KW-0458">Lysosome</keyword>
<dbReference type="SMART" id="SM00636">
    <property type="entry name" value="Glyco_18"/>
    <property type="match status" value="1"/>
</dbReference>
<evidence type="ECO:0000259" key="9">
    <source>
        <dbReference type="PROSITE" id="PS51910"/>
    </source>
</evidence>
<feature type="chain" id="PRO_5041439342" description="Chitinase domain-containing protein 1" evidence="8">
    <location>
        <begin position="21"/>
        <end position="390"/>
    </location>
</feature>
<evidence type="ECO:0000256" key="8">
    <source>
        <dbReference type="SAM" id="SignalP"/>
    </source>
</evidence>
<dbReference type="PROSITE" id="PS51910">
    <property type="entry name" value="GH18_2"/>
    <property type="match status" value="1"/>
</dbReference>
<dbReference type="FunFam" id="3.20.20.80:FF:000028">
    <property type="entry name" value="Chitinase domain-containing protein 1"/>
    <property type="match status" value="1"/>
</dbReference>
<evidence type="ECO:0000256" key="1">
    <source>
        <dbReference type="ARBA" id="ARBA00004371"/>
    </source>
</evidence>
<dbReference type="GO" id="GO:0012505">
    <property type="term" value="C:endomembrane system"/>
    <property type="evidence" value="ECO:0007669"/>
    <property type="project" value="TreeGrafter"/>
</dbReference>
<sequence>MLSLLIVFVIIDSYTHLCTEATLTPKSRKNDDLRLAKIKSGPQNLTVFDRSLVTETVVPKEILQNYQGYFREVDDFQFEGHVLGYVTPWNSEGYDIAKIFGNKFTYISPVWLEVKRPVVYELSGTHDIDKKWMVHVRNAGRERKLKILPRVLFSSLGEKDINDLFSNPKHAKQLIKLLIETASSNRFDGYVIEIWPQLEMPMNYQPLVDFVKTIGDSLALENLEMILVIPPKRGRNLPFNENHFNSLYNHTTAFSLMTYDYSNPRRPGPNAPLSWVEDCVKAVSSDQQKRHKILTGFNFYGNHYAEMGSKPIVGHEFIKKLEEKLKNAKMMYDPQIAEHYIEYDESNGKHLLFYPSLYSINKRIELCKKLGTGISIWELGQGLKYFYDLL</sequence>
<organism evidence="10 11">
    <name type="scientific">Zophobas morio</name>
    <dbReference type="NCBI Taxonomy" id="2755281"/>
    <lineage>
        <taxon>Eukaryota</taxon>
        <taxon>Metazoa</taxon>
        <taxon>Ecdysozoa</taxon>
        <taxon>Arthropoda</taxon>
        <taxon>Hexapoda</taxon>
        <taxon>Insecta</taxon>
        <taxon>Pterygota</taxon>
        <taxon>Neoptera</taxon>
        <taxon>Endopterygota</taxon>
        <taxon>Coleoptera</taxon>
        <taxon>Polyphaga</taxon>
        <taxon>Cucujiformia</taxon>
        <taxon>Tenebrionidae</taxon>
        <taxon>Zophobas</taxon>
    </lineage>
</organism>
<feature type="domain" description="GH18" evidence="9">
    <location>
        <begin position="80"/>
        <end position="390"/>
    </location>
</feature>
<dbReference type="GO" id="GO:0070492">
    <property type="term" value="F:oligosaccharide binding"/>
    <property type="evidence" value="ECO:0007669"/>
    <property type="project" value="TreeGrafter"/>
</dbReference>